<dbReference type="Pfam" id="PF11218">
    <property type="entry name" value="DUF3011"/>
    <property type="match status" value="1"/>
</dbReference>
<protein>
    <recommendedName>
        <fullName evidence="4">DUF3011 domain-containing protein</fullName>
    </recommendedName>
</protein>
<organism evidence="2 3">
    <name type="scientific">Candidatus Venteria ishoeyi</name>
    <dbReference type="NCBI Taxonomy" id="1899563"/>
    <lineage>
        <taxon>Bacteria</taxon>
        <taxon>Pseudomonadati</taxon>
        <taxon>Pseudomonadota</taxon>
        <taxon>Gammaproteobacteria</taxon>
        <taxon>Thiotrichales</taxon>
        <taxon>Thiotrichaceae</taxon>
        <taxon>Venteria</taxon>
    </lineage>
</organism>
<dbReference type="AlphaFoldDB" id="A0A1H6FEA6"/>
<accession>A0A1H6FEA6</accession>
<gene>
    <name evidence="2" type="ORF">MBHS_04300</name>
</gene>
<feature type="signal peptide" evidence="1">
    <location>
        <begin position="1"/>
        <end position="30"/>
    </location>
</feature>
<evidence type="ECO:0000313" key="2">
    <source>
        <dbReference type="EMBL" id="SEH08408.1"/>
    </source>
</evidence>
<keyword evidence="1" id="KW-0732">Signal</keyword>
<dbReference type="InterPro" id="IPR021381">
    <property type="entry name" value="DUF3011"/>
</dbReference>
<reference evidence="2 3" key="1">
    <citation type="submission" date="2016-10" db="EMBL/GenBank/DDBJ databases">
        <authorList>
            <person name="de Groot N.N."/>
        </authorList>
    </citation>
    <scope>NUCLEOTIDE SEQUENCE [LARGE SCALE GENOMIC DNA]</scope>
    <source>
        <strain evidence="2">MBHS1</strain>
    </source>
</reference>
<keyword evidence="3" id="KW-1185">Reference proteome</keyword>
<sequence>MKLFYTSQIAGRIPGILLLLFAGLSFQVQAAITGHVQRCESTQNDRVYCIAYVKGSVTLQRQLGTQDCIYQDSWGYDKGGIWVDRGCRAEFFVRETQTIDEVLTEPEDDVSELMTMTILADDLKSKQPNYSKEVGKNLHVGVDYNEVQANPRPQAWNEPNRIPSILRFNF</sequence>
<dbReference type="OrthoDB" id="6052310at2"/>
<dbReference type="EMBL" id="FMSV02000549">
    <property type="protein sequence ID" value="SEH08408.1"/>
    <property type="molecule type" value="Genomic_DNA"/>
</dbReference>
<evidence type="ECO:0008006" key="4">
    <source>
        <dbReference type="Google" id="ProtNLM"/>
    </source>
</evidence>
<evidence type="ECO:0000313" key="3">
    <source>
        <dbReference type="Proteomes" id="UP000236724"/>
    </source>
</evidence>
<dbReference type="Proteomes" id="UP000236724">
    <property type="component" value="Unassembled WGS sequence"/>
</dbReference>
<proteinExistence type="predicted"/>
<feature type="chain" id="PRO_5014712163" description="DUF3011 domain-containing protein" evidence="1">
    <location>
        <begin position="31"/>
        <end position="170"/>
    </location>
</feature>
<name>A0A1H6FEA6_9GAMM</name>
<dbReference type="RefSeq" id="WP_103921952.1">
    <property type="nucleotide sequence ID" value="NZ_FMSV02000549.1"/>
</dbReference>
<evidence type="ECO:0000256" key="1">
    <source>
        <dbReference type="SAM" id="SignalP"/>
    </source>
</evidence>